<reference evidence="2 3" key="1">
    <citation type="submission" date="2014-12" db="EMBL/GenBank/DDBJ databases">
        <title>Genome sequencing of Photobacterium gaetbulicola AD005a.</title>
        <authorList>
            <person name="Adrian T.G.S."/>
            <person name="Chan K.G."/>
        </authorList>
    </citation>
    <scope>NUCLEOTIDE SEQUENCE [LARGE SCALE GENOMIC DNA]</scope>
    <source>
        <strain evidence="2 3">AD005a</strain>
    </source>
</reference>
<keyword evidence="1" id="KW-1133">Transmembrane helix</keyword>
<evidence type="ECO:0000313" key="3">
    <source>
        <dbReference type="Proteomes" id="UP000031278"/>
    </source>
</evidence>
<organism evidence="2 3">
    <name type="scientific">Photobacterium gaetbulicola</name>
    <dbReference type="NCBI Taxonomy" id="1295392"/>
    <lineage>
        <taxon>Bacteria</taxon>
        <taxon>Pseudomonadati</taxon>
        <taxon>Pseudomonadota</taxon>
        <taxon>Gammaproteobacteria</taxon>
        <taxon>Vibrionales</taxon>
        <taxon>Vibrionaceae</taxon>
        <taxon>Photobacterium</taxon>
    </lineage>
</organism>
<keyword evidence="1" id="KW-0472">Membrane</keyword>
<proteinExistence type="predicted"/>
<evidence type="ECO:0000313" key="2">
    <source>
        <dbReference type="EMBL" id="KHT64697.1"/>
    </source>
</evidence>
<protein>
    <submittedName>
        <fullName evidence="2">Uncharacterized protein</fullName>
    </submittedName>
</protein>
<dbReference type="AlphaFoldDB" id="A0A0B9H760"/>
<name>A0A0B9H760_9GAMM</name>
<feature type="transmembrane region" description="Helical" evidence="1">
    <location>
        <begin position="23"/>
        <end position="46"/>
    </location>
</feature>
<evidence type="ECO:0000256" key="1">
    <source>
        <dbReference type="SAM" id="Phobius"/>
    </source>
</evidence>
<feature type="transmembrane region" description="Helical" evidence="1">
    <location>
        <begin position="58"/>
        <end position="76"/>
    </location>
</feature>
<comment type="caution">
    <text evidence="2">The sequence shown here is derived from an EMBL/GenBank/DDBJ whole genome shotgun (WGS) entry which is preliminary data.</text>
</comment>
<dbReference type="EMBL" id="JWLZ01000054">
    <property type="protein sequence ID" value="KHT64697.1"/>
    <property type="molecule type" value="Genomic_DNA"/>
</dbReference>
<accession>A0A0B9H760</accession>
<sequence>MEEFISGILRLLLSFVRFMLDQWFVEASCFQTGRVIIAVATFGHYPRSPISEDTRFKISILGLAIIFCLLLAIGIYNTSAS</sequence>
<keyword evidence="1" id="KW-0812">Transmembrane</keyword>
<dbReference type="Proteomes" id="UP000031278">
    <property type="component" value="Unassembled WGS sequence"/>
</dbReference>
<gene>
    <name evidence="2" type="ORF">RJ45_05060</name>
</gene>